<feature type="region of interest" description="Disordered" evidence="1">
    <location>
        <begin position="15"/>
        <end position="41"/>
    </location>
</feature>
<proteinExistence type="predicted"/>
<accession>A0A7S2P909</accession>
<organism evidence="2">
    <name type="scientific">Leptocylindrus danicus</name>
    <dbReference type="NCBI Taxonomy" id="163516"/>
    <lineage>
        <taxon>Eukaryota</taxon>
        <taxon>Sar</taxon>
        <taxon>Stramenopiles</taxon>
        <taxon>Ochrophyta</taxon>
        <taxon>Bacillariophyta</taxon>
        <taxon>Coscinodiscophyceae</taxon>
        <taxon>Chaetocerotophycidae</taxon>
        <taxon>Leptocylindrales</taxon>
        <taxon>Leptocylindraceae</taxon>
        <taxon>Leptocylindrus</taxon>
    </lineage>
</organism>
<name>A0A7S2P909_9STRA</name>
<sequence>MEKVSYYGVEFYSKSHGTDEECERELELEQEEEEEKEVEVPTMNPRAEVDWDFSSIFNATTPFSLPTKVISLGDFIAGHLHPKSLSKINWSNKVFCTENFAYTVTETNTVAGNSLHYNNFLRLVDSTLIFRDGSFLLLSEREADSIIHLFWQKHKTDRSKTGVVYAHHSFVRLAAGNKMNHGEDSCFLALPCSSRINPEVQQEDAGVTLSSILRDVVSTIDDDDALAFASLQLFAGETMYNSKARTEALKRMLYYSDDINGAKVVASNEPEHLVVMRGYIARFAYSDLELVCKDIARKAYVGFGTVPLSGEEN</sequence>
<evidence type="ECO:0000313" key="2">
    <source>
        <dbReference type="EMBL" id="CAD9585600.1"/>
    </source>
</evidence>
<protein>
    <submittedName>
        <fullName evidence="2">Uncharacterized protein</fullName>
    </submittedName>
</protein>
<dbReference type="AlphaFoldDB" id="A0A7S2P909"/>
<dbReference type="EMBL" id="HBGY01018104">
    <property type="protein sequence ID" value="CAD9585600.1"/>
    <property type="molecule type" value="Transcribed_RNA"/>
</dbReference>
<evidence type="ECO:0000256" key="1">
    <source>
        <dbReference type="SAM" id="MobiDB-lite"/>
    </source>
</evidence>
<reference evidence="2" key="1">
    <citation type="submission" date="2021-01" db="EMBL/GenBank/DDBJ databases">
        <authorList>
            <person name="Corre E."/>
            <person name="Pelletier E."/>
            <person name="Niang G."/>
            <person name="Scheremetjew M."/>
            <person name="Finn R."/>
            <person name="Kale V."/>
            <person name="Holt S."/>
            <person name="Cochrane G."/>
            <person name="Meng A."/>
            <person name="Brown T."/>
            <person name="Cohen L."/>
        </authorList>
    </citation>
    <scope>NUCLEOTIDE SEQUENCE</scope>
    <source>
        <strain evidence="2">B650</strain>
    </source>
</reference>
<feature type="compositionally biased region" description="Acidic residues" evidence="1">
    <location>
        <begin position="20"/>
        <end position="37"/>
    </location>
</feature>
<gene>
    <name evidence="2" type="ORF">LDAN0321_LOCUS11659</name>
</gene>